<name>A0A6L2PDV3_COPFO</name>
<dbReference type="OrthoDB" id="8250698at2759"/>
<keyword evidence="5" id="KW-1185">Reference proteome</keyword>
<dbReference type="InParanoid" id="A0A6L2PDV3"/>
<dbReference type="SUPFAM" id="SSF56112">
    <property type="entry name" value="Protein kinase-like (PK-like)"/>
    <property type="match status" value="1"/>
</dbReference>
<evidence type="ECO:0000256" key="1">
    <source>
        <dbReference type="SAM" id="Coils"/>
    </source>
</evidence>
<accession>A0A6L2PDV3</accession>
<sequence>MNDEAKQDVPAGLVRNLTTRWELNAPDIGDVNTNTQTPKTTHRSRGVKPRKTIPQLHNNFFKEILCPTNGEMEVAGFTVTEEREEGPKQTSNIMTVQVLTTDDSHIHFILKSINSSPEAKVLKFKELFKKEALMYRTIIPSLITMHPDHPLTMFCRSYHTSHDLIVLDDLASHGYRKGDQKAGLDAAHCKLVFAELGRFHAATYVLKNSDSADISSALNEANREIQFTEERRSIYDEHFAQLAKSTLDIICKSPETSRYAKRIEDILKNKYQHLLTFLKPREPFSTLTHGELWTNNMMFSYSKDEPVSVKFLDFQTCRYGSPALDINYFLYTSTTALVRGRHMDEFLRTYHRSLVRTLRQSGLNSTMNLTDLRREVNSMSMYGFLAAHLNLRNMFYDPDVRDDADNLFSKRITEIVMDLGEQGLLKLCEIASSETIGLASEKEKAPSE</sequence>
<dbReference type="Proteomes" id="UP000502823">
    <property type="component" value="Unassembled WGS sequence"/>
</dbReference>
<dbReference type="SMART" id="SM00587">
    <property type="entry name" value="CHK"/>
    <property type="match status" value="1"/>
</dbReference>
<dbReference type="InterPro" id="IPR015897">
    <property type="entry name" value="CHK_kinase-like"/>
</dbReference>
<proteinExistence type="predicted"/>
<evidence type="ECO:0000256" key="2">
    <source>
        <dbReference type="SAM" id="MobiDB-lite"/>
    </source>
</evidence>
<feature type="coiled-coil region" evidence="1">
    <location>
        <begin position="211"/>
        <end position="238"/>
    </location>
</feature>
<comment type="caution">
    <text evidence="4">The sequence shown here is derived from an EMBL/GenBank/DDBJ whole genome shotgun (WGS) entry which is preliminary data.</text>
</comment>
<feature type="region of interest" description="Disordered" evidence="2">
    <location>
        <begin position="27"/>
        <end position="48"/>
    </location>
</feature>
<dbReference type="Pfam" id="PF02958">
    <property type="entry name" value="EcKL"/>
    <property type="match status" value="1"/>
</dbReference>
<feature type="domain" description="CHK kinase-like" evidence="3">
    <location>
        <begin position="165"/>
        <end position="360"/>
    </location>
</feature>
<keyword evidence="1" id="KW-0175">Coiled coil</keyword>
<dbReference type="EMBL" id="BLKM01007078">
    <property type="protein sequence ID" value="GFG29610.1"/>
    <property type="molecule type" value="Genomic_DNA"/>
</dbReference>
<organism evidence="4 5">
    <name type="scientific">Coptotermes formosanus</name>
    <name type="common">Formosan subterranean termite</name>
    <dbReference type="NCBI Taxonomy" id="36987"/>
    <lineage>
        <taxon>Eukaryota</taxon>
        <taxon>Metazoa</taxon>
        <taxon>Ecdysozoa</taxon>
        <taxon>Arthropoda</taxon>
        <taxon>Hexapoda</taxon>
        <taxon>Insecta</taxon>
        <taxon>Pterygota</taxon>
        <taxon>Neoptera</taxon>
        <taxon>Polyneoptera</taxon>
        <taxon>Dictyoptera</taxon>
        <taxon>Blattodea</taxon>
        <taxon>Blattoidea</taxon>
        <taxon>Termitoidae</taxon>
        <taxon>Rhinotermitidae</taxon>
        <taxon>Coptotermes</taxon>
    </lineage>
</organism>
<gene>
    <name evidence="4" type="ORF">Cfor_10437</name>
</gene>
<dbReference type="PANTHER" id="PTHR11012:SF30">
    <property type="entry name" value="PROTEIN KINASE-LIKE DOMAIN-CONTAINING"/>
    <property type="match status" value="1"/>
</dbReference>
<dbReference type="Gene3D" id="3.90.1200.10">
    <property type="match status" value="1"/>
</dbReference>
<dbReference type="InterPro" id="IPR011009">
    <property type="entry name" value="Kinase-like_dom_sf"/>
</dbReference>
<reference evidence="5" key="1">
    <citation type="submission" date="2020-01" db="EMBL/GenBank/DDBJ databases">
        <title>Draft genome sequence of the Termite Coptotermes fromosanus.</title>
        <authorList>
            <person name="Itakura S."/>
            <person name="Yosikawa Y."/>
            <person name="Umezawa K."/>
        </authorList>
    </citation>
    <scope>NUCLEOTIDE SEQUENCE [LARGE SCALE GENOMIC DNA]</scope>
</reference>
<dbReference type="PANTHER" id="PTHR11012">
    <property type="entry name" value="PROTEIN KINASE-LIKE DOMAIN-CONTAINING"/>
    <property type="match status" value="1"/>
</dbReference>
<dbReference type="AlphaFoldDB" id="A0A6L2PDV3"/>
<protein>
    <recommendedName>
        <fullName evidence="3">CHK kinase-like domain-containing protein</fullName>
    </recommendedName>
</protein>
<evidence type="ECO:0000259" key="3">
    <source>
        <dbReference type="SMART" id="SM00587"/>
    </source>
</evidence>
<evidence type="ECO:0000313" key="4">
    <source>
        <dbReference type="EMBL" id="GFG29610.1"/>
    </source>
</evidence>
<evidence type="ECO:0000313" key="5">
    <source>
        <dbReference type="Proteomes" id="UP000502823"/>
    </source>
</evidence>
<dbReference type="InterPro" id="IPR004119">
    <property type="entry name" value="EcKL"/>
</dbReference>